<dbReference type="HOGENOM" id="CLU_2775080_0_0_6"/>
<keyword evidence="3" id="KW-1185">Reference proteome</keyword>
<evidence type="ECO:0000256" key="1">
    <source>
        <dbReference type="SAM" id="Phobius"/>
    </source>
</evidence>
<proteinExistence type="predicted"/>
<dbReference type="AlphaFoldDB" id="A0A068R5S1"/>
<keyword evidence="1" id="KW-0812">Transmembrane</keyword>
<accession>A0A068R5S1</accession>
<dbReference type="Proteomes" id="UP000032735">
    <property type="component" value="Chromosome"/>
</dbReference>
<name>A0A068R5S1_9GAMM</name>
<keyword evidence="1" id="KW-1133">Transmembrane helix</keyword>
<gene>
    <name evidence="2" type="ORF">XPG1_2980</name>
</gene>
<feature type="transmembrane region" description="Helical" evidence="1">
    <location>
        <begin position="42"/>
        <end position="62"/>
    </location>
</feature>
<dbReference type="EMBL" id="FO704551">
    <property type="protein sequence ID" value="CDG22627.1"/>
    <property type="molecule type" value="Genomic_DNA"/>
</dbReference>
<feature type="transmembrane region" description="Helical" evidence="1">
    <location>
        <begin position="12"/>
        <end position="30"/>
    </location>
</feature>
<dbReference type="STRING" id="1354304.XPG1_2980"/>
<reference evidence="2 3" key="1">
    <citation type="submission" date="2013-07" db="EMBL/GenBank/DDBJ databases">
        <authorList>
            <person name="Genoscope - CEA"/>
        </authorList>
    </citation>
    <scope>NUCLEOTIDE SEQUENCE [LARGE SCALE GENOMIC DNA]</scope>
    <source>
        <strain evidence="2 3">G6</strain>
    </source>
</reference>
<keyword evidence="1" id="KW-0472">Membrane</keyword>
<dbReference type="RefSeq" id="WP_045959500.1">
    <property type="nucleotide sequence ID" value="NZ_FO704551.1"/>
</dbReference>
<dbReference type="KEGG" id="xpo:XPG1_2980"/>
<protein>
    <submittedName>
        <fullName evidence="2">Uncharacterized protein</fullName>
    </submittedName>
</protein>
<sequence>MNQINPFPHHFAVHWDISIVFQVTALLAALDHRVIYASGERSLSVAQHLVGPLGMALLLLIFTRSKITG</sequence>
<organism evidence="2 3">
    <name type="scientific">Xenorhabdus poinarii G6</name>
    <dbReference type="NCBI Taxonomy" id="1354304"/>
    <lineage>
        <taxon>Bacteria</taxon>
        <taxon>Pseudomonadati</taxon>
        <taxon>Pseudomonadota</taxon>
        <taxon>Gammaproteobacteria</taxon>
        <taxon>Enterobacterales</taxon>
        <taxon>Morganellaceae</taxon>
        <taxon>Xenorhabdus</taxon>
    </lineage>
</organism>
<evidence type="ECO:0000313" key="2">
    <source>
        <dbReference type="EMBL" id="CDG22627.1"/>
    </source>
</evidence>
<evidence type="ECO:0000313" key="3">
    <source>
        <dbReference type="Proteomes" id="UP000032735"/>
    </source>
</evidence>